<reference evidence="1" key="1">
    <citation type="journal article" date="2014" name="Genome Announc.">
        <title>Draft Genome Sequence of Pseudomonas moraviensis R28-S.</title>
        <authorList>
            <person name="Hunter S.S."/>
            <person name="Yano H."/>
            <person name="Loftie-Eaton W."/>
            <person name="Hughes J."/>
            <person name="De Gelder L."/>
            <person name="Stragier P."/>
            <person name="De Vos P."/>
            <person name="Settles M.L."/>
            <person name="Top E.M."/>
        </authorList>
    </citation>
    <scope>NUCLEOTIDE SEQUENCE [LARGE SCALE GENOMIC DNA]</scope>
    <source>
        <strain evidence="1">R28-S</strain>
    </source>
</reference>
<dbReference type="RefSeq" id="WP_024011808.1">
    <property type="nucleotide sequence ID" value="NZ_CM002330.1"/>
</dbReference>
<accession>V8R9M2</accession>
<name>V8R9M2_9PSED</name>
<gene>
    <name evidence="1" type="ORF">PMO01_05110</name>
</gene>
<dbReference type="EMBL" id="AYMZ01000003">
    <property type="protein sequence ID" value="ETF08368.1"/>
    <property type="molecule type" value="Genomic_DNA"/>
</dbReference>
<sequence>MIGVPLPDPREEITANLNRALEDFFGAGKHIKQIPSGVSANAPVLGTTPHAKKLRALRDKDAPKVKAQAEAGKTASMAATALDMRISRVKLIAQENGITFAEK</sequence>
<dbReference type="AlphaFoldDB" id="V8R9M2"/>
<dbReference type="HOGENOM" id="CLU_2247807_0_0_6"/>
<evidence type="ECO:0000313" key="1">
    <source>
        <dbReference type="EMBL" id="ETF08368.1"/>
    </source>
</evidence>
<dbReference type="PATRIC" id="fig|1395516.4.peg.1043"/>
<proteinExistence type="predicted"/>
<comment type="caution">
    <text evidence="1">The sequence shown here is derived from an EMBL/GenBank/DDBJ whole genome shotgun (WGS) entry which is preliminary data.</text>
</comment>
<dbReference type="Proteomes" id="UP000024771">
    <property type="component" value="Chromosome"/>
</dbReference>
<protein>
    <submittedName>
        <fullName evidence="1">Uncharacterized protein</fullName>
    </submittedName>
</protein>
<organism evidence="1">
    <name type="scientific">Pseudomonas moraviensis R28-S</name>
    <dbReference type="NCBI Taxonomy" id="1395516"/>
    <lineage>
        <taxon>Bacteria</taxon>
        <taxon>Pseudomonadati</taxon>
        <taxon>Pseudomonadota</taxon>
        <taxon>Gammaproteobacteria</taxon>
        <taxon>Pseudomonadales</taxon>
        <taxon>Pseudomonadaceae</taxon>
        <taxon>Pseudomonas</taxon>
    </lineage>
</organism>